<dbReference type="Pfam" id="PF14559">
    <property type="entry name" value="TPR_19"/>
    <property type="match status" value="1"/>
</dbReference>
<keyword evidence="3" id="KW-1185">Reference proteome</keyword>
<evidence type="ECO:0000313" key="3">
    <source>
        <dbReference type="Proteomes" id="UP000245845"/>
    </source>
</evidence>
<dbReference type="Proteomes" id="UP000245845">
    <property type="component" value="Unassembled WGS sequence"/>
</dbReference>
<dbReference type="PROSITE" id="PS50293">
    <property type="entry name" value="TPR_REGION"/>
    <property type="match status" value="1"/>
</dbReference>
<dbReference type="PROSITE" id="PS50005">
    <property type="entry name" value="TPR"/>
    <property type="match status" value="3"/>
</dbReference>
<dbReference type="PROSITE" id="PS51257">
    <property type="entry name" value="PROKAR_LIPOPROTEIN"/>
    <property type="match status" value="1"/>
</dbReference>
<dbReference type="OrthoDB" id="305319at2"/>
<feature type="repeat" description="TPR" evidence="1">
    <location>
        <begin position="55"/>
        <end position="88"/>
    </location>
</feature>
<reference evidence="2 3" key="1">
    <citation type="submission" date="2018-05" db="EMBL/GenBank/DDBJ databases">
        <title>The Hungate 1000. A catalogue of reference genomes from the rumen microbiome.</title>
        <authorList>
            <person name="Kelly W."/>
        </authorList>
    </citation>
    <scope>NUCLEOTIDE SEQUENCE [LARGE SCALE GENOMIC DNA]</scope>
    <source>
        <strain evidence="2 3">NLAE-zl-C242</strain>
    </source>
</reference>
<dbReference type="RefSeq" id="WP_109731245.1">
    <property type="nucleotide sequence ID" value="NZ_BAAACK010000026.1"/>
</dbReference>
<keyword evidence="1" id="KW-0802">TPR repeat</keyword>
<dbReference type="InterPro" id="IPR011990">
    <property type="entry name" value="TPR-like_helical_dom_sf"/>
</dbReference>
<feature type="repeat" description="TPR" evidence="1">
    <location>
        <begin position="90"/>
        <end position="123"/>
    </location>
</feature>
<dbReference type="SMART" id="SM00028">
    <property type="entry name" value="TPR"/>
    <property type="match status" value="3"/>
</dbReference>
<feature type="repeat" description="TPR" evidence="1">
    <location>
        <begin position="21"/>
        <end position="54"/>
    </location>
</feature>
<gene>
    <name evidence="2" type="ORF">A8806_106133</name>
</gene>
<dbReference type="InterPro" id="IPR019734">
    <property type="entry name" value="TPR_rpt"/>
</dbReference>
<dbReference type="PANTHER" id="PTHR44523">
    <property type="entry name" value="TETRATRICOPEPTIDE REPEAT PROTEIN 13"/>
    <property type="match status" value="1"/>
</dbReference>
<protein>
    <submittedName>
        <fullName evidence="2">Tetratricopeptide repeat protein</fullName>
    </submittedName>
</protein>
<evidence type="ECO:0000256" key="1">
    <source>
        <dbReference type="PROSITE-ProRule" id="PRU00339"/>
    </source>
</evidence>
<name>A0A2Y9CA17_9FIRM</name>
<dbReference type="PANTHER" id="PTHR44523:SF1">
    <property type="entry name" value="TETRATRICOPEPTIDE REPEAT PROTEIN 13"/>
    <property type="match status" value="1"/>
</dbReference>
<evidence type="ECO:0000313" key="2">
    <source>
        <dbReference type="EMBL" id="PWJ29396.1"/>
    </source>
</evidence>
<organism evidence="2 3">
    <name type="scientific">Faecalicatena orotica</name>
    <dbReference type="NCBI Taxonomy" id="1544"/>
    <lineage>
        <taxon>Bacteria</taxon>
        <taxon>Bacillati</taxon>
        <taxon>Bacillota</taxon>
        <taxon>Clostridia</taxon>
        <taxon>Lachnospirales</taxon>
        <taxon>Lachnospiraceae</taxon>
        <taxon>Faecalicatena</taxon>
    </lineage>
</organism>
<dbReference type="Gene3D" id="1.25.40.10">
    <property type="entry name" value="Tetratricopeptide repeat domain"/>
    <property type="match status" value="2"/>
</dbReference>
<accession>A0A2Y9CA17</accession>
<proteinExistence type="predicted"/>
<dbReference type="SUPFAM" id="SSF48452">
    <property type="entry name" value="TPR-like"/>
    <property type="match status" value="1"/>
</dbReference>
<sequence>MKKGIVCMILAAFMLTGCKDKLNYIEQGTQQMEEQQYEEAVSSFQKSLEEKEDAAEAYRGLGMAYYEQQDYEAAKEAFQNVLDNEGDETPTLYNFIGVCSMQLNDVEGALDAFQKGIALSGETGGKKDEDAPDYTEVVREMKYNEIVCYERQQDWETAGAKAEEYLAAYPDDKDMQKEAEFLRTR</sequence>
<dbReference type="EMBL" id="QGDL01000006">
    <property type="protein sequence ID" value="PWJ29396.1"/>
    <property type="molecule type" value="Genomic_DNA"/>
</dbReference>
<comment type="caution">
    <text evidence="2">The sequence shown here is derived from an EMBL/GenBank/DDBJ whole genome shotgun (WGS) entry which is preliminary data.</text>
</comment>
<dbReference type="AlphaFoldDB" id="A0A2Y9CA17"/>